<dbReference type="FunFam" id="3.30.497.10:FF:000001">
    <property type="entry name" value="Serine protease inhibitor"/>
    <property type="match status" value="1"/>
</dbReference>
<dbReference type="GO" id="GO:0004867">
    <property type="term" value="F:serine-type endopeptidase inhibitor activity"/>
    <property type="evidence" value="ECO:0007669"/>
    <property type="project" value="InterPro"/>
</dbReference>
<dbReference type="CDD" id="cd02055">
    <property type="entry name" value="serpinA10_PZI"/>
    <property type="match status" value="1"/>
</dbReference>
<evidence type="ECO:0000259" key="2">
    <source>
        <dbReference type="SMART" id="SM00093"/>
    </source>
</evidence>
<dbReference type="AlphaFoldDB" id="A0AAV7MNM4"/>
<protein>
    <recommendedName>
        <fullName evidence="2">Serpin domain-containing protein</fullName>
    </recommendedName>
</protein>
<dbReference type="GO" id="GO:0005615">
    <property type="term" value="C:extracellular space"/>
    <property type="evidence" value="ECO:0007669"/>
    <property type="project" value="InterPro"/>
</dbReference>
<sequence length="500" mass="56931">MKTEGPRFFTGEKYPAGHPLPESNHRCLANALHDTKSVSILMAWVIEDLGTSQRKFLGHTKKHCRSSKVTMKVEVSCFILLGLHAVVDLSSGIIHDPETNHSPINAAQYHSMPGKEHLEGAFQGALFMSNATLKNDNFGFNLYRLIANEHDDNVFFSPLCVSFALASMLLGTKGVTRDEILQSMDLHLLQDKDQPNLVPTVFKRIKDLITHNQELMIDQGNVAFIHEQFPVKESFLNMSKQYFDMEVLPVDFQNSTIAKDIVNQYIRKFTGGKIPKLYDSLDPQTKYILINYILFKGMWLYPFNKAFTEPTPFFINKYKKIKVPMMFKADEISSTVDKKLRCTVLKLPYRGNAAMLVVLPREEGDYGSIEDNLTGDLVQSWLAKMETRKTFLFFPKFTLDHRYEMGKLLQELGIQDLFSGSANFTELTDQRNMRLSEVTQRAMIEVNEKGTEASVVTGSEIVGHALPTTIRVERPFIFIIIEELLNSILFIGRVVNPIEQ</sequence>
<organism evidence="3 4">
    <name type="scientific">Pleurodeles waltl</name>
    <name type="common">Iberian ribbed newt</name>
    <dbReference type="NCBI Taxonomy" id="8319"/>
    <lineage>
        <taxon>Eukaryota</taxon>
        <taxon>Metazoa</taxon>
        <taxon>Chordata</taxon>
        <taxon>Craniata</taxon>
        <taxon>Vertebrata</taxon>
        <taxon>Euteleostomi</taxon>
        <taxon>Amphibia</taxon>
        <taxon>Batrachia</taxon>
        <taxon>Caudata</taxon>
        <taxon>Salamandroidea</taxon>
        <taxon>Salamandridae</taxon>
        <taxon>Pleurodelinae</taxon>
        <taxon>Pleurodeles</taxon>
    </lineage>
</organism>
<dbReference type="InterPro" id="IPR033835">
    <property type="entry name" value="PZI_serpin_dom"/>
</dbReference>
<keyword evidence="4" id="KW-1185">Reference proteome</keyword>
<dbReference type="InterPro" id="IPR023796">
    <property type="entry name" value="Serpin_dom"/>
</dbReference>
<dbReference type="Pfam" id="PF00079">
    <property type="entry name" value="Serpin"/>
    <property type="match status" value="1"/>
</dbReference>
<dbReference type="PANTHER" id="PTHR11461:SF191">
    <property type="entry name" value="PROTEIN Z-DEPENDENT PROTEASE INHIBITOR"/>
    <property type="match status" value="1"/>
</dbReference>
<evidence type="ECO:0000256" key="1">
    <source>
        <dbReference type="RuleBase" id="RU000411"/>
    </source>
</evidence>
<dbReference type="InterPro" id="IPR000215">
    <property type="entry name" value="Serpin_fam"/>
</dbReference>
<dbReference type="InterPro" id="IPR036186">
    <property type="entry name" value="Serpin_sf"/>
</dbReference>
<comment type="caution">
    <text evidence="3">The sequence shown here is derived from an EMBL/GenBank/DDBJ whole genome shotgun (WGS) entry which is preliminary data.</text>
</comment>
<dbReference type="EMBL" id="JANPWB010000013">
    <property type="protein sequence ID" value="KAJ1105203.1"/>
    <property type="molecule type" value="Genomic_DNA"/>
</dbReference>
<proteinExistence type="inferred from homology"/>
<name>A0AAV7MNM4_PLEWA</name>
<dbReference type="SMART" id="SM00093">
    <property type="entry name" value="SERPIN"/>
    <property type="match status" value="1"/>
</dbReference>
<dbReference type="Gene3D" id="3.30.497.10">
    <property type="entry name" value="Antithrombin, subunit I, domain 2"/>
    <property type="match status" value="1"/>
</dbReference>
<dbReference type="PRINTS" id="PR00780">
    <property type="entry name" value="LEUSERPINII"/>
</dbReference>
<dbReference type="Gene3D" id="2.30.39.10">
    <property type="entry name" value="Alpha-1-antitrypsin, domain 1"/>
    <property type="match status" value="1"/>
</dbReference>
<dbReference type="GO" id="GO:0007596">
    <property type="term" value="P:blood coagulation"/>
    <property type="evidence" value="ECO:0007669"/>
    <property type="project" value="InterPro"/>
</dbReference>
<dbReference type="InterPro" id="IPR042185">
    <property type="entry name" value="Serpin_sf_2"/>
</dbReference>
<gene>
    <name evidence="3" type="ORF">NDU88_002611</name>
</gene>
<dbReference type="InterPro" id="IPR042178">
    <property type="entry name" value="Serpin_sf_1"/>
</dbReference>
<dbReference type="PANTHER" id="PTHR11461">
    <property type="entry name" value="SERINE PROTEASE INHIBITOR, SERPIN"/>
    <property type="match status" value="1"/>
</dbReference>
<evidence type="ECO:0000313" key="4">
    <source>
        <dbReference type="Proteomes" id="UP001066276"/>
    </source>
</evidence>
<evidence type="ECO:0000313" key="3">
    <source>
        <dbReference type="EMBL" id="KAJ1105203.1"/>
    </source>
</evidence>
<comment type="similarity">
    <text evidence="1">Belongs to the serpin family.</text>
</comment>
<reference evidence="3" key="1">
    <citation type="journal article" date="2022" name="bioRxiv">
        <title>Sequencing and chromosome-scale assembly of the giantPleurodeles waltlgenome.</title>
        <authorList>
            <person name="Brown T."/>
            <person name="Elewa A."/>
            <person name="Iarovenko S."/>
            <person name="Subramanian E."/>
            <person name="Araus A.J."/>
            <person name="Petzold A."/>
            <person name="Susuki M."/>
            <person name="Suzuki K.-i.T."/>
            <person name="Hayashi T."/>
            <person name="Toyoda A."/>
            <person name="Oliveira C."/>
            <person name="Osipova E."/>
            <person name="Leigh N.D."/>
            <person name="Simon A."/>
            <person name="Yun M.H."/>
        </authorList>
    </citation>
    <scope>NUCLEOTIDE SEQUENCE</scope>
    <source>
        <strain evidence="3">20211129_DDA</strain>
        <tissue evidence="3">Liver</tissue>
    </source>
</reference>
<accession>A0AAV7MNM4</accession>
<feature type="domain" description="Serpin" evidence="2">
    <location>
        <begin position="140"/>
        <end position="497"/>
    </location>
</feature>
<dbReference type="Proteomes" id="UP001066276">
    <property type="component" value="Chromosome 9"/>
</dbReference>
<dbReference type="SUPFAM" id="SSF56574">
    <property type="entry name" value="Serpins"/>
    <property type="match status" value="1"/>
</dbReference>